<keyword evidence="3" id="KW-1185">Reference proteome</keyword>
<accession>A0A9J5XQG3</accession>
<evidence type="ECO:0000313" key="2">
    <source>
        <dbReference type="EMBL" id="KAG5590523.1"/>
    </source>
</evidence>
<gene>
    <name evidence="2" type="ORF">H5410_041037</name>
</gene>
<sequence length="67" mass="7984">MLRWMCGHTRRDRIRNKDSWDKVEWLPLCIRLGKRSLDVLSPSPEEMMDETGSEEEKEYPKCPFGLT</sequence>
<protein>
    <submittedName>
        <fullName evidence="2">Uncharacterized protein</fullName>
    </submittedName>
</protein>
<dbReference type="Proteomes" id="UP000824120">
    <property type="component" value="Chromosome 8"/>
</dbReference>
<dbReference type="OrthoDB" id="424543at2759"/>
<name>A0A9J5XQG3_SOLCO</name>
<organism evidence="2 3">
    <name type="scientific">Solanum commersonii</name>
    <name type="common">Commerson's wild potato</name>
    <name type="synonym">Commerson's nightshade</name>
    <dbReference type="NCBI Taxonomy" id="4109"/>
    <lineage>
        <taxon>Eukaryota</taxon>
        <taxon>Viridiplantae</taxon>
        <taxon>Streptophyta</taxon>
        <taxon>Embryophyta</taxon>
        <taxon>Tracheophyta</taxon>
        <taxon>Spermatophyta</taxon>
        <taxon>Magnoliopsida</taxon>
        <taxon>eudicotyledons</taxon>
        <taxon>Gunneridae</taxon>
        <taxon>Pentapetalae</taxon>
        <taxon>asterids</taxon>
        <taxon>lamiids</taxon>
        <taxon>Solanales</taxon>
        <taxon>Solanaceae</taxon>
        <taxon>Solanoideae</taxon>
        <taxon>Solaneae</taxon>
        <taxon>Solanum</taxon>
    </lineage>
</organism>
<evidence type="ECO:0000313" key="3">
    <source>
        <dbReference type="Proteomes" id="UP000824120"/>
    </source>
</evidence>
<proteinExistence type="predicted"/>
<feature type="compositionally biased region" description="Acidic residues" evidence="1">
    <location>
        <begin position="46"/>
        <end position="57"/>
    </location>
</feature>
<reference evidence="2 3" key="1">
    <citation type="submission" date="2020-09" db="EMBL/GenBank/DDBJ databases">
        <title>De no assembly of potato wild relative species, Solanum commersonii.</title>
        <authorList>
            <person name="Cho K."/>
        </authorList>
    </citation>
    <scope>NUCLEOTIDE SEQUENCE [LARGE SCALE GENOMIC DNA]</scope>
    <source>
        <strain evidence="2">LZ3.2</strain>
        <tissue evidence="2">Leaf</tissue>
    </source>
</reference>
<evidence type="ECO:0000256" key="1">
    <source>
        <dbReference type="SAM" id="MobiDB-lite"/>
    </source>
</evidence>
<comment type="caution">
    <text evidence="2">The sequence shown here is derived from an EMBL/GenBank/DDBJ whole genome shotgun (WGS) entry which is preliminary data.</text>
</comment>
<dbReference type="AlphaFoldDB" id="A0A9J5XQG3"/>
<dbReference type="EMBL" id="JACXVP010000008">
    <property type="protein sequence ID" value="KAG5590523.1"/>
    <property type="molecule type" value="Genomic_DNA"/>
</dbReference>
<feature type="region of interest" description="Disordered" evidence="1">
    <location>
        <begin position="41"/>
        <end position="67"/>
    </location>
</feature>